<protein>
    <submittedName>
        <fullName evidence="1">Uncharacterized protein</fullName>
    </submittedName>
</protein>
<accession>A0AA96KRM1</accession>
<dbReference type="EMBL" id="OQ884031">
    <property type="protein sequence ID" value="WNO29996.1"/>
    <property type="molecule type" value="Genomic_DNA"/>
</dbReference>
<proteinExistence type="predicted"/>
<sequence length="77" mass="8332">MAKQVQVRYTGPASCAVGNEVCRDCSVGTVYSAYLPEAGEWDKDGLRVQYDDELWIIADDAGDGVVCRLADGFELAV</sequence>
<dbReference type="Proteomes" id="UP001305490">
    <property type="component" value="Segment"/>
</dbReference>
<name>A0AA96KRM1_9CAUD</name>
<organism evidence="1 2">
    <name type="scientific">Enterobacter phage SDFMU_EhYP</name>
    <dbReference type="NCBI Taxonomy" id="3076128"/>
    <lineage>
        <taxon>Viruses</taxon>
        <taxon>Duplodnaviria</taxon>
        <taxon>Heunggongvirae</taxon>
        <taxon>Uroviricota</taxon>
        <taxon>Caudoviricetes</taxon>
        <taxon>Autographivirales</taxon>
        <taxon>Autoscriptoviridae</taxon>
        <taxon>Slopekvirinae</taxon>
        <taxon>Koutsourovirus</taxon>
        <taxon>Koutsourovirus EhYP</taxon>
    </lineage>
</organism>
<keyword evidence="2" id="KW-1185">Reference proteome</keyword>
<reference evidence="1 2" key="1">
    <citation type="submission" date="2023-04" db="EMBL/GenBank/DDBJ databases">
        <authorList>
            <person name="Zhang K."/>
        </authorList>
    </citation>
    <scope>NUCLEOTIDE SEQUENCE [LARGE SCALE GENOMIC DNA]</scope>
</reference>
<evidence type="ECO:0000313" key="1">
    <source>
        <dbReference type="EMBL" id="WNO29996.1"/>
    </source>
</evidence>
<evidence type="ECO:0000313" key="2">
    <source>
        <dbReference type="Proteomes" id="UP001305490"/>
    </source>
</evidence>